<dbReference type="Pfam" id="PF10011">
    <property type="entry name" value="DUF2254"/>
    <property type="match status" value="1"/>
</dbReference>
<reference evidence="2 3" key="1">
    <citation type="submission" date="2021-04" db="EMBL/GenBank/DDBJ databases">
        <title>Mariniflexile gromovii gen. nov., sp. nov., a gliding bacterium isolated from the sea urchin Strongylocentrotus intermedius.</title>
        <authorList>
            <person name="Ko S."/>
            <person name="Le V."/>
            <person name="Ahn C.-Y."/>
            <person name="Oh H.-M."/>
        </authorList>
    </citation>
    <scope>NUCLEOTIDE SEQUENCE [LARGE SCALE GENOMIC DNA]</scope>
    <source>
        <strain evidence="2 3">KCTC 12570</strain>
    </source>
</reference>
<feature type="transmembrane region" description="Helical" evidence="1">
    <location>
        <begin position="67"/>
        <end position="90"/>
    </location>
</feature>
<keyword evidence="3" id="KW-1185">Reference proteome</keyword>
<keyword evidence="1" id="KW-1133">Transmembrane helix</keyword>
<sequence>MKDKLLFFFRKLYRLTDKIAFYPTLLGLLGFVFTYVMIYLEEKGISKYLLEIFPALVINNTETARSLLTTFIGGLISIMVFSFSMVMILLNQASSNFSPRLLPGLISNRKHQLILGLYIAGILYCTFILVYIEPNGDKYQLPGFAVLFAILFMVNCLAAFIYFIHSISQEIQINNIMDKIFNVSKKRMLYLIDNEKYNEGDFPETKTWKAYKSKKAGYLQNVSAENIAEIAKEHDVKIDVVVIKGLFVSEENTLFKYEKELETDVIDRIVEHFDFSKSEFVDDNYVLAFKQITEVAVKAMSPGINDPGTALNAIDYLSQLFALRIQKKDKSLNYIDEVAYVSIATINFKALIFQVMAELRTYCKHDVVIVEKLLKMLLHLKSIVKKENEKYRDILDEEIANLIFDAEEAITNKRDIDYIKSIA</sequence>
<gene>
    <name evidence="2" type="ORF">J8H85_02430</name>
</gene>
<evidence type="ECO:0000313" key="2">
    <source>
        <dbReference type="EMBL" id="MBP0902673.1"/>
    </source>
</evidence>
<name>A0ABS4BQ18_9FLAO</name>
<dbReference type="InterPro" id="IPR018723">
    <property type="entry name" value="DUF2254_membrane"/>
</dbReference>
<keyword evidence="1" id="KW-0812">Transmembrane</keyword>
<feature type="transmembrane region" description="Helical" evidence="1">
    <location>
        <begin position="144"/>
        <end position="164"/>
    </location>
</feature>
<proteinExistence type="predicted"/>
<dbReference type="RefSeq" id="WP_209652342.1">
    <property type="nucleotide sequence ID" value="NZ_JAGJCB010000002.1"/>
</dbReference>
<evidence type="ECO:0000313" key="3">
    <source>
        <dbReference type="Proteomes" id="UP000670776"/>
    </source>
</evidence>
<accession>A0ABS4BQ18</accession>
<organism evidence="2 3">
    <name type="scientific">Mariniflexile gromovii</name>
    <dbReference type="NCBI Taxonomy" id="362523"/>
    <lineage>
        <taxon>Bacteria</taxon>
        <taxon>Pseudomonadati</taxon>
        <taxon>Bacteroidota</taxon>
        <taxon>Flavobacteriia</taxon>
        <taxon>Flavobacteriales</taxon>
        <taxon>Flavobacteriaceae</taxon>
        <taxon>Mariniflexile</taxon>
    </lineage>
</organism>
<dbReference type="EMBL" id="JAGJCB010000002">
    <property type="protein sequence ID" value="MBP0902673.1"/>
    <property type="molecule type" value="Genomic_DNA"/>
</dbReference>
<evidence type="ECO:0000256" key="1">
    <source>
        <dbReference type="SAM" id="Phobius"/>
    </source>
</evidence>
<protein>
    <submittedName>
        <fullName evidence="2">DUF2254 domain-containing protein</fullName>
    </submittedName>
</protein>
<feature type="transmembrane region" description="Helical" evidence="1">
    <location>
        <begin position="111"/>
        <end position="132"/>
    </location>
</feature>
<comment type="caution">
    <text evidence="2">The sequence shown here is derived from an EMBL/GenBank/DDBJ whole genome shotgun (WGS) entry which is preliminary data.</text>
</comment>
<dbReference type="Proteomes" id="UP000670776">
    <property type="component" value="Unassembled WGS sequence"/>
</dbReference>
<keyword evidence="1" id="KW-0472">Membrane</keyword>
<feature type="transmembrane region" description="Helical" evidence="1">
    <location>
        <begin position="20"/>
        <end position="40"/>
    </location>
</feature>